<dbReference type="InterPro" id="IPR051636">
    <property type="entry name" value="Plant_LTP/defense-related"/>
</dbReference>
<evidence type="ECO:0000256" key="1">
    <source>
        <dbReference type="ARBA" id="ARBA00008965"/>
    </source>
</evidence>
<keyword evidence="3" id="KW-1185">Reference proteome</keyword>
<dbReference type="Gene3D" id="1.10.110.10">
    <property type="entry name" value="Plant lipid-transfer and hydrophobic proteins"/>
    <property type="match status" value="1"/>
</dbReference>
<name>A0ABM0UCY2_CAMSA</name>
<sequence length="144" mass="15557">NYSQLTLTSPNYSQHSSPKQKESLISLFKTWFSKNMTKNTIALVLTINLVFFGFTVAQAPPPQAPTCPRDIQACVNVLGLNVFINPRSVSQCCTLVAGLDASVASVCLCNAVRINILNLVDVNVRLGQLLNTCGVNPPTGFRCA</sequence>
<comment type="similarity">
    <text evidence="1">Belongs to the plant LTP family. PEARLI1 subfamily.</text>
</comment>
<reference evidence="4" key="2">
    <citation type="submission" date="2025-08" db="UniProtKB">
        <authorList>
            <consortium name="RefSeq"/>
        </authorList>
    </citation>
    <scope>IDENTIFICATION</scope>
    <source>
        <tissue evidence="4">Leaf</tissue>
    </source>
</reference>
<accession>A0ABM0UCY2</accession>
<dbReference type="GeneID" id="104722792"/>
<dbReference type="Proteomes" id="UP000694864">
    <property type="component" value="Chromosome 11"/>
</dbReference>
<dbReference type="Pfam" id="PF14547">
    <property type="entry name" value="Hydrophob_seed"/>
    <property type="match status" value="1"/>
</dbReference>
<dbReference type="RefSeq" id="XP_010439330.2">
    <property type="nucleotide sequence ID" value="XM_010441028.2"/>
</dbReference>
<dbReference type="InterPro" id="IPR036312">
    <property type="entry name" value="Bifun_inhib/LTP/seed_sf"/>
</dbReference>
<dbReference type="InterPro" id="IPR027923">
    <property type="entry name" value="Hydrophob_seed_dom"/>
</dbReference>
<evidence type="ECO:0000313" key="3">
    <source>
        <dbReference type="Proteomes" id="UP000694864"/>
    </source>
</evidence>
<organism evidence="3 4">
    <name type="scientific">Camelina sativa</name>
    <name type="common">False flax</name>
    <name type="synonym">Myagrum sativum</name>
    <dbReference type="NCBI Taxonomy" id="90675"/>
    <lineage>
        <taxon>Eukaryota</taxon>
        <taxon>Viridiplantae</taxon>
        <taxon>Streptophyta</taxon>
        <taxon>Embryophyta</taxon>
        <taxon>Tracheophyta</taxon>
        <taxon>Spermatophyta</taxon>
        <taxon>Magnoliopsida</taxon>
        <taxon>eudicotyledons</taxon>
        <taxon>Gunneridae</taxon>
        <taxon>Pentapetalae</taxon>
        <taxon>rosids</taxon>
        <taxon>malvids</taxon>
        <taxon>Brassicales</taxon>
        <taxon>Brassicaceae</taxon>
        <taxon>Camelineae</taxon>
        <taxon>Camelina</taxon>
    </lineage>
</organism>
<dbReference type="CDD" id="cd01958">
    <property type="entry name" value="HPS_like"/>
    <property type="match status" value="1"/>
</dbReference>
<feature type="domain" description="Bifunctional inhibitor/plant lipid transfer protein/seed storage helical" evidence="2">
    <location>
        <begin position="67"/>
        <end position="143"/>
    </location>
</feature>
<dbReference type="InterPro" id="IPR016140">
    <property type="entry name" value="Bifunc_inhib/LTP/seed_store"/>
</dbReference>
<protein>
    <submittedName>
        <fullName evidence="4">Lipid-binding protein AIR1B</fullName>
    </submittedName>
</protein>
<dbReference type="SUPFAM" id="SSF47699">
    <property type="entry name" value="Bifunctional inhibitor/lipid-transfer protein/seed storage 2S albumin"/>
    <property type="match status" value="1"/>
</dbReference>
<reference evidence="3" key="1">
    <citation type="journal article" date="2014" name="Nat. Commun.">
        <title>The emerging biofuel crop Camelina sativa retains a highly undifferentiated hexaploid genome structure.</title>
        <authorList>
            <person name="Kagale S."/>
            <person name="Koh C."/>
            <person name="Nixon J."/>
            <person name="Bollina V."/>
            <person name="Clarke W.E."/>
            <person name="Tuteja R."/>
            <person name="Spillane C."/>
            <person name="Robinson S.J."/>
            <person name="Links M.G."/>
            <person name="Clarke C."/>
            <person name="Higgins E.E."/>
            <person name="Huebert T."/>
            <person name="Sharpe A.G."/>
            <person name="Parkin I.A."/>
        </authorList>
    </citation>
    <scope>NUCLEOTIDE SEQUENCE [LARGE SCALE GENOMIC DNA]</scope>
    <source>
        <strain evidence="3">cv. DH55</strain>
    </source>
</reference>
<dbReference type="SMART" id="SM00499">
    <property type="entry name" value="AAI"/>
    <property type="match status" value="1"/>
</dbReference>
<evidence type="ECO:0000313" key="4">
    <source>
        <dbReference type="RefSeq" id="XP_010439330.2"/>
    </source>
</evidence>
<gene>
    <name evidence="4" type="primary">LOC104722792</name>
</gene>
<feature type="non-terminal residue" evidence="4">
    <location>
        <position position="1"/>
    </location>
</feature>
<proteinExistence type="inferred from homology"/>
<dbReference type="PANTHER" id="PTHR31731">
    <property type="match status" value="1"/>
</dbReference>
<evidence type="ECO:0000259" key="2">
    <source>
        <dbReference type="SMART" id="SM00499"/>
    </source>
</evidence>